<evidence type="ECO:0000256" key="3">
    <source>
        <dbReference type="ARBA" id="ARBA00023015"/>
    </source>
</evidence>
<dbReference type="SMART" id="SM00862">
    <property type="entry name" value="Trans_reg_C"/>
    <property type="match status" value="1"/>
</dbReference>
<dbReference type="EMBL" id="JABMOJ010000513">
    <property type="protein sequence ID" value="NQV66397.1"/>
    <property type="molecule type" value="Genomic_DNA"/>
</dbReference>
<dbReference type="PROSITE" id="PS50110">
    <property type="entry name" value="RESPONSE_REGULATORY"/>
    <property type="match status" value="1"/>
</dbReference>
<evidence type="ECO:0000256" key="5">
    <source>
        <dbReference type="ARBA" id="ARBA00023163"/>
    </source>
</evidence>
<dbReference type="Pfam" id="PF00072">
    <property type="entry name" value="Response_reg"/>
    <property type="match status" value="1"/>
</dbReference>
<evidence type="ECO:0000259" key="9">
    <source>
        <dbReference type="PROSITE" id="PS51755"/>
    </source>
</evidence>
<keyword evidence="5" id="KW-0804">Transcription</keyword>
<feature type="modified residue" description="4-aspartylphosphate" evidence="6">
    <location>
        <position position="54"/>
    </location>
</feature>
<comment type="caution">
    <text evidence="10">The sequence shown here is derived from an EMBL/GenBank/DDBJ whole genome shotgun (WGS) entry which is preliminary data.</text>
</comment>
<evidence type="ECO:0000313" key="11">
    <source>
        <dbReference type="Proteomes" id="UP000754644"/>
    </source>
</evidence>
<evidence type="ECO:0000256" key="4">
    <source>
        <dbReference type="ARBA" id="ARBA00023125"/>
    </source>
</evidence>
<keyword evidence="2" id="KW-0902">Two-component regulatory system</keyword>
<dbReference type="InterPro" id="IPR036388">
    <property type="entry name" value="WH-like_DNA-bd_sf"/>
</dbReference>
<evidence type="ECO:0000259" key="8">
    <source>
        <dbReference type="PROSITE" id="PS50110"/>
    </source>
</evidence>
<evidence type="ECO:0000313" key="10">
    <source>
        <dbReference type="EMBL" id="NQV66397.1"/>
    </source>
</evidence>
<dbReference type="SMART" id="SM00448">
    <property type="entry name" value="REC"/>
    <property type="match status" value="1"/>
</dbReference>
<dbReference type="SUPFAM" id="SSF52172">
    <property type="entry name" value="CheY-like"/>
    <property type="match status" value="1"/>
</dbReference>
<accession>A0A972W159</accession>
<dbReference type="GO" id="GO:0005829">
    <property type="term" value="C:cytosol"/>
    <property type="evidence" value="ECO:0007669"/>
    <property type="project" value="TreeGrafter"/>
</dbReference>
<evidence type="ECO:0000256" key="2">
    <source>
        <dbReference type="ARBA" id="ARBA00023012"/>
    </source>
</evidence>
<dbReference type="Proteomes" id="UP000754644">
    <property type="component" value="Unassembled WGS sequence"/>
</dbReference>
<feature type="DNA-binding region" description="OmpR/PhoB-type" evidence="7">
    <location>
        <begin position="132"/>
        <end position="229"/>
    </location>
</feature>
<feature type="domain" description="OmpR/PhoB-type" evidence="9">
    <location>
        <begin position="132"/>
        <end position="229"/>
    </location>
</feature>
<feature type="domain" description="Response regulatory" evidence="8">
    <location>
        <begin position="5"/>
        <end position="119"/>
    </location>
</feature>
<gene>
    <name evidence="10" type="ORF">HQ497_13630</name>
</gene>
<dbReference type="PROSITE" id="PS51755">
    <property type="entry name" value="OMPR_PHOB"/>
    <property type="match status" value="1"/>
</dbReference>
<dbReference type="InterPro" id="IPR001789">
    <property type="entry name" value="Sig_transdc_resp-reg_receiver"/>
</dbReference>
<dbReference type="InterPro" id="IPR039420">
    <property type="entry name" value="WalR-like"/>
</dbReference>
<dbReference type="InterPro" id="IPR011006">
    <property type="entry name" value="CheY-like_superfamily"/>
</dbReference>
<dbReference type="AlphaFoldDB" id="A0A972W159"/>
<dbReference type="InterPro" id="IPR001867">
    <property type="entry name" value="OmpR/PhoB-type_DNA-bd"/>
</dbReference>
<dbReference type="Pfam" id="PF00486">
    <property type="entry name" value="Trans_reg_C"/>
    <property type="match status" value="1"/>
</dbReference>
<evidence type="ECO:0000256" key="1">
    <source>
        <dbReference type="ARBA" id="ARBA00022553"/>
    </source>
</evidence>
<proteinExistence type="predicted"/>
<keyword evidence="3" id="KW-0805">Transcription regulation</keyword>
<sequence>MAGEHIFIVEDDARVARLLSVYLDRQGYITTICRRGCDMQKEFEKRLPSCVFLDLNLPDTHGYDLMVQIREKHSGVGIVIISGASDSVDRIVSLEMGADDFIAKPFEEREVLARLRSVLRRLAASGIDQETQDTFEFDHYRLDLASYRLSKQGEEVDIPNREFMLLALLLQSANRVLTRDFILDRLAGKDWHTVDRSVDVLIGKLRNKLKGSPAIRIKTIRSVGYMLVGDVKKC</sequence>
<reference evidence="10" key="1">
    <citation type="submission" date="2020-05" db="EMBL/GenBank/DDBJ databases">
        <title>Sulfur intermediates as new biogeochemical hubs in an aquatic model microbial ecosystem.</title>
        <authorList>
            <person name="Vigneron A."/>
        </authorList>
    </citation>
    <scope>NUCLEOTIDE SEQUENCE</scope>
    <source>
        <strain evidence="10">Bin.250</strain>
    </source>
</reference>
<dbReference type="Gene3D" id="6.10.250.690">
    <property type="match status" value="1"/>
</dbReference>
<dbReference type="CDD" id="cd00383">
    <property type="entry name" value="trans_reg_C"/>
    <property type="match status" value="1"/>
</dbReference>
<dbReference type="PANTHER" id="PTHR48111">
    <property type="entry name" value="REGULATOR OF RPOS"/>
    <property type="match status" value="1"/>
</dbReference>
<evidence type="ECO:0000256" key="6">
    <source>
        <dbReference type="PROSITE-ProRule" id="PRU00169"/>
    </source>
</evidence>
<dbReference type="PANTHER" id="PTHR48111:SF1">
    <property type="entry name" value="TWO-COMPONENT RESPONSE REGULATOR ORR33"/>
    <property type="match status" value="1"/>
</dbReference>
<keyword evidence="4 7" id="KW-0238">DNA-binding</keyword>
<dbReference type="GO" id="GO:0006355">
    <property type="term" value="P:regulation of DNA-templated transcription"/>
    <property type="evidence" value="ECO:0007669"/>
    <property type="project" value="InterPro"/>
</dbReference>
<dbReference type="GO" id="GO:0032993">
    <property type="term" value="C:protein-DNA complex"/>
    <property type="evidence" value="ECO:0007669"/>
    <property type="project" value="TreeGrafter"/>
</dbReference>
<organism evidence="10 11">
    <name type="scientific">SAR86 cluster bacterium</name>
    <dbReference type="NCBI Taxonomy" id="2030880"/>
    <lineage>
        <taxon>Bacteria</taxon>
        <taxon>Pseudomonadati</taxon>
        <taxon>Pseudomonadota</taxon>
        <taxon>Gammaproteobacteria</taxon>
        <taxon>SAR86 cluster</taxon>
    </lineage>
</organism>
<dbReference type="GO" id="GO:0000976">
    <property type="term" value="F:transcription cis-regulatory region binding"/>
    <property type="evidence" value="ECO:0007669"/>
    <property type="project" value="TreeGrafter"/>
</dbReference>
<dbReference type="Gene3D" id="1.10.10.10">
    <property type="entry name" value="Winged helix-like DNA-binding domain superfamily/Winged helix DNA-binding domain"/>
    <property type="match status" value="1"/>
</dbReference>
<name>A0A972W159_9GAMM</name>
<protein>
    <submittedName>
        <fullName evidence="10">Response regulator transcription factor</fullName>
    </submittedName>
</protein>
<dbReference type="Gene3D" id="3.40.50.2300">
    <property type="match status" value="1"/>
</dbReference>
<evidence type="ECO:0000256" key="7">
    <source>
        <dbReference type="PROSITE-ProRule" id="PRU01091"/>
    </source>
</evidence>
<keyword evidence="1 6" id="KW-0597">Phosphoprotein</keyword>
<dbReference type="GO" id="GO:0000156">
    <property type="term" value="F:phosphorelay response regulator activity"/>
    <property type="evidence" value="ECO:0007669"/>
    <property type="project" value="TreeGrafter"/>
</dbReference>